<dbReference type="InterPro" id="IPR050425">
    <property type="entry name" value="NAD(P)_dehydrat-like"/>
</dbReference>
<accession>A0A9Q0HAD0</accession>
<evidence type="ECO:0000313" key="4">
    <source>
        <dbReference type="Proteomes" id="UP001141806"/>
    </source>
</evidence>
<dbReference type="EMBL" id="JAMYWD010000009">
    <property type="protein sequence ID" value="KAJ4961045.1"/>
    <property type="molecule type" value="Genomic_DNA"/>
</dbReference>
<dbReference type="AlphaFoldDB" id="A0A9Q0HAD0"/>
<evidence type="ECO:0000259" key="2">
    <source>
        <dbReference type="Pfam" id="PF13460"/>
    </source>
</evidence>
<dbReference type="PANTHER" id="PTHR10366:SF589">
    <property type="entry name" value="CINNAMOYL-COA REDUCTASE-LIKE SNL6"/>
    <property type="match status" value="1"/>
</dbReference>
<dbReference type="InterPro" id="IPR036291">
    <property type="entry name" value="NAD(P)-bd_dom_sf"/>
</dbReference>
<keyword evidence="4" id="KW-1185">Reference proteome</keyword>
<evidence type="ECO:0000256" key="1">
    <source>
        <dbReference type="ARBA" id="ARBA00023002"/>
    </source>
</evidence>
<dbReference type="Proteomes" id="UP001141806">
    <property type="component" value="Unassembled WGS sequence"/>
</dbReference>
<proteinExistence type="predicted"/>
<dbReference type="SUPFAM" id="SSF51735">
    <property type="entry name" value="NAD(P)-binding Rossmann-fold domains"/>
    <property type="match status" value="1"/>
</dbReference>
<feature type="domain" description="NAD(P)-binding" evidence="2">
    <location>
        <begin position="52"/>
        <end position="170"/>
    </location>
</feature>
<dbReference type="OrthoDB" id="2735536at2759"/>
<dbReference type="Gene3D" id="3.40.50.720">
    <property type="entry name" value="NAD(P)-binding Rossmann-like Domain"/>
    <property type="match status" value="1"/>
</dbReference>
<gene>
    <name evidence="3" type="ORF">NE237_020955</name>
</gene>
<sequence length="353" mass="38827">MESCREEVVVSKPEATPVPSPLCQLQENPWGSFSAFGCNMKGNERKLVCLTGGNSYLGSHILKHLLARGYLVRLALQNPVEVEEIMNLKGMEVGLERVVLAKFVDVGSLGRAFTGCDAVFHTSSFDPRGVSGYSETMAFLETEVARNVIEACGRAASVKRCIFTSSLLASIWQSNGGADGVIDESCWSDEEFCRYNKLWLALGKTTAEKIAWRKSKEMKINLVTVCPGLLMAPTFPNAHTEAFLPYVKGGQLMLEQGVLATVNVNTAAKAHVDVYEAMDHGACGRYFCFDKVVKRLDEVIELENGLKMQGLLSRGRHAVSNNEEEEEERHCSLSNARLAKLVSYACQPLSCKQ</sequence>
<name>A0A9Q0HAD0_9MAGN</name>
<evidence type="ECO:0000313" key="3">
    <source>
        <dbReference type="EMBL" id="KAJ4961045.1"/>
    </source>
</evidence>
<dbReference type="GO" id="GO:0016616">
    <property type="term" value="F:oxidoreductase activity, acting on the CH-OH group of donors, NAD or NADP as acceptor"/>
    <property type="evidence" value="ECO:0007669"/>
    <property type="project" value="TreeGrafter"/>
</dbReference>
<dbReference type="InterPro" id="IPR016040">
    <property type="entry name" value="NAD(P)-bd_dom"/>
</dbReference>
<reference evidence="3" key="1">
    <citation type="journal article" date="2023" name="Plant J.">
        <title>The genome of the king protea, Protea cynaroides.</title>
        <authorList>
            <person name="Chang J."/>
            <person name="Duong T.A."/>
            <person name="Schoeman C."/>
            <person name="Ma X."/>
            <person name="Roodt D."/>
            <person name="Barker N."/>
            <person name="Li Z."/>
            <person name="Van de Peer Y."/>
            <person name="Mizrachi E."/>
        </authorList>
    </citation>
    <scope>NUCLEOTIDE SEQUENCE</scope>
    <source>
        <tissue evidence="3">Young leaves</tissue>
    </source>
</reference>
<comment type="caution">
    <text evidence="3">The sequence shown here is derived from an EMBL/GenBank/DDBJ whole genome shotgun (WGS) entry which is preliminary data.</text>
</comment>
<organism evidence="3 4">
    <name type="scientific">Protea cynaroides</name>
    <dbReference type="NCBI Taxonomy" id="273540"/>
    <lineage>
        <taxon>Eukaryota</taxon>
        <taxon>Viridiplantae</taxon>
        <taxon>Streptophyta</taxon>
        <taxon>Embryophyta</taxon>
        <taxon>Tracheophyta</taxon>
        <taxon>Spermatophyta</taxon>
        <taxon>Magnoliopsida</taxon>
        <taxon>Proteales</taxon>
        <taxon>Proteaceae</taxon>
        <taxon>Protea</taxon>
    </lineage>
</organism>
<keyword evidence="1" id="KW-0560">Oxidoreductase</keyword>
<dbReference type="Pfam" id="PF13460">
    <property type="entry name" value="NAD_binding_10"/>
    <property type="match status" value="1"/>
</dbReference>
<dbReference type="PANTHER" id="PTHR10366">
    <property type="entry name" value="NAD DEPENDENT EPIMERASE/DEHYDRATASE"/>
    <property type="match status" value="1"/>
</dbReference>
<protein>
    <recommendedName>
        <fullName evidence="2">NAD(P)-binding domain-containing protein</fullName>
    </recommendedName>
</protein>